<comment type="cofactor">
    <cofactor evidence="1">
        <name>pantetheine 4'-phosphate</name>
        <dbReference type="ChEBI" id="CHEBI:47942"/>
    </cofactor>
</comment>
<evidence type="ECO:0000313" key="7">
    <source>
        <dbReference type="EMBL" id="MFD2170060.1"/>
    </source>
</evidence>
<dbReference type="Pfam" id="PF13193">
    <property type="entry name" value="AMP-binding_C"/>
    <property type="match status" value="1"/>
</dbReference>
<evidence type="ECO:0000259" key="6">
    <source>
        <dbReference type="PROSITE" id="PS50075"/>
    </source>
</evidence>
<dbReference type="CDD" id="cd05930">
    <property type="entry name" value="A_NRPS"/>
    <property type="match status" value="1"/>
</dbReference>
<dbReference type="PROSITE" id="PS00012">
    <property type="entry name" value="PHOSPHOPANTETHEINE"/>
    <property type="match status" value="1"/>
</dbReference>
<accession>A0ABW4ZXZ0</accession>
<dbReference type="InterPro" id="IPR045851">
    <property type="entry name" value="AMP-bd_C_sf"/>
</dbReference>
<dbReference type="SMART" id="SM00823">
    <property type="entry name" value="PKS_PP"/>
    <property type="match status" value="1"/>
</dbReference>
<evidence type="ECO:0000256" key="3">
    <source>
        <dbReference type="ARBA" id="ARBA00022450"/>
    </source>
</evidence>
<evidence type="ECO:0000313" key="8">
    <source>
        <dbReference type="Proteomes" id="UP001597343"/>
    </source>
</evidence>
<dbReference type="Gene3D" id="3.30.300.30">
    <property type="match status" value="1"/>
</dbReference>
<dbReference type="InterPro" id="IPR009081">
    <property type="entry name" value="PP-bd_ACP"/>
</dbReference>
<proteinExistence type="inferred from homology"/>
<dbReference type="Pfam" id="PF00668">
    <property type="entry name" value="Condensation"/>
    <property type="match status" value="2"/>
</dbReference>
<sequence>MNHLEKELTIQRKQYRDTGTLSSIQNRMWFIDQLQPGHPMYNTFRAMRLQGELDLAALTRSLEVIVERHEMLRAAYRSEDGVPVQVIASELQPQLSIMDLSAVAEAEREAQLERMVTEVARRPFDLGEGPVFTFTLFKLAEREHVLVFIIHHIIFDGWSLGVFCKELCALYSAFATGQEPQLAALPIQYPDYAVWHNQFMESAVVAAQLDFWKQHLEGAPPFLKLPTDRSRPAVQTFDGVRYSHVLPPALVERLKSLRQEAGVTMNTALLAVYNVLLYRYSGQQDIVVGSPVAGRNQEETHGLIGCFVNTVALRTQLSGEMSFRELLSHVDQSARASYANGELPFDKLVEELQQERDPSYSPVFQVMFLSERDFTKGREMPGLSLTQYVIDNKTAKTDLTLWICQEDRGLVAKFEYNTDLFDELTIVRMAQHFEQLLEAAVADPERSIATLPLLSEAEQRQVVFEWNETATEVPPVCLHHLFEAQAARTPHHVAAIYGEESMTYAQLEAQANQLAYQLRALGVGPDVPVGLCLDRSLDMVVALIGILKAGGAYLPLDTDAPMARIRQVLEDAQAPVCVAHSSLLARLPEGVVSYVLMDRDAHLLAEQPTTAQVVAVTPEHLVSIYYTSGSTGKPKGVSSTHQGWVNRMIWMQRAYQLEAQETVLQKTTLTFDDAACEFFWPLMVGARIALLEPGLHKDPRAILDAAIRYQAAFLTFVPSMLALFVDAVTQEDREQLKCLRHVGSSGEALRSDLVRNFQERVGCSLHNTWGATEVSIDSTIHTCTEADAFEAEIVSVGRPIDNNRCYVLDEHLQPVPVGVAGDLYLAGIGLARDYLNDPERTREAFLPDPFFPGERMYKTGDRGYLRKDGCIMFLGRRDDQVKVRGQRVELAEIEAVLATHPSLQICTVVAFKRPDGYRLAAYYVLRDGEQTTSEALRAYLAERLPDYMVPWRFFLLEHMPTTISGKIDRKQLPDPGDDRPDLQTDFIEPSTAVEQQIAVVWQEILGVDRVGLADSFFHLGGHSLHATRIISRINREFQTRLPLRVFFEEPTIGGLARRVEQEQSCAGSRNEQGIPRLPRQAAYELSNAQQRLWFQYQYDAKHGYGFTLPYLIEGPLCRQSFAAAFAAVVARHSVMRTTYEERVGIPYQIVQDDMAIPCQFHDLTGRSEQEQWAALAEFAAADTLTPYDLSTGPLFRMNLFALTEQQHMMVLSVYQIAYDGWTAGVFMKDLRTYYEALAKGADLPQLPPALQYVEYAAWQNNRLASGELDVQKAYWLQQLAGDVAAPPLPYDYATPPAEHESSRYVQLQLDAALTDRLKELSRAQGNTLYMTVMTGLKMWMAKVSGATDITLCVPLSARTHPDLDGLMGLLVNPVVMRTDLTDNPSFAQALERVTKSALGAYANQDYPFDYVLNELRALRGSNVTPYSVVFVGQNAHSGFWELDEGVHVRVYPLEKLLADQQDLFAGLGDDLTVQFDLHMEMIERDGVLTFSTQYHPLRFRPETVEQFLQQLQHVLSQMVADPHLRLSQIQLFESEELDLDDLF</sequence>
<dbReference type="InterPro" id="IPR000873">
    <property type="entry name" value="AMP-dep_synth/lig_dom"/>
</dbReference>
<dbReference type="Pfam" id="PF00501">
    <property type="entry name" value="AMP-binding"/>
    <property type="match status" value="1"/>
</dbReference>
<dbReference type="Gene3D" id="3.30.559.30">
    <property type="entry name" value="Nonribosomal peptide synthetase, condensation domain"/>
    <property type="match status" value="2"/>
</dbReference>
<dbReference type="Proteomes" id="UP001597343">
    <property type="component" value="Unassembled WGS sequence"/>
</dbReference>
<dbReference type="InterPro" id="IPR010071">
    <property type="entry name" value="AA_adenyl_dom"/>
</dbReference>
<name>A0ABW4ZXZ0_9BACL</name>
<dbReference type="InterPro" id="IPR036736">
    <property type="entry name" value="ACP-like_sf"/>
</dbReference>
<dbReference type="SUPFAM" id="SSF56801">
    <property type="entry name" value="Acetyl-CoA synthetase-like"/>
    <property type="match status" value="1"/>
</dbReference>
<evidence type="ECO:0000256" key="5">
    <source>
        <dbReference type="ARBA" id="ARBA00023194"/>
    </source>
</evidence>
<keyword evidence="3" id="KW-0596">Phosphopantetheine</keyword>
<keyword evidence="5" id="KW-0045">Antibiotic biosynthesis</keyword>
<dbReference type="PANTHER" id="PTHR45527">
    <property type="entry name" value="NONRIBOSOMAL PEPTIDE SYNTHETASE"/>
    <property type="match status" value="1"/>
</dbReference>
<dbReference type="InterPro" id="IPR023213">
    <property type="entry name" value="CAT-like_dom_sf"/>
</dbReference>
<dbReference type="InterPro" id="IPR006162">
    <property type="entry name" value="Ppantetheine_attach_site"/>
</dbReference>
<dbReference type="InterPro" id="IPR025110">
    <property type="entry name" value="AMP-bd_C"/>
</dbReference>
<evidence type="ECO:0000256" key="4">
    <source>
        <dbReference type="ARBA" id="ARBA00022553"/>
    </source>
</evidence>
<dbReference type="EMBL" id="JBHUIO010000005">
    <property type="protein sequence ID" value="MFD2170060.1"/>
    <property type="molecule type" value="Genomic_DNA"/>
</dbReference>
<dbReference type="CDD" id="cd19531">
    <property type="entry name" value="LCL_NRPS-like"/>
    <property type="match status" value="2"/>
</dbReference>
<dbReference type="Pfam" id="PF00550">
    <property type="entry name" value="PP-binding"/>
    <property type="match status" value="1"/>
</dbReference>
<evidence type="ECO:0000256" key="2">
    <source>
        <dbReference type="ARBA" id="ARBA00006432"/>
    </source>
</evidence>
<comment type="caution">
    <text evidence="7">The sequence shown here is derived from an EMBL/GenBank/DDBJ whole genome shotgun (WGS) entry which is preliminary data.</text>
</comment>
<keyword evidence="8" id="KW-1185">Reference proteome</keyword>
<dbReference type="PANTHER" id="PTHR45527:SF1">
    <property type="entry name" value="FATTY ACID SYNTHASE"/>
    <property type="match status" value="1"/>
</dbReference>
<dbReference type="InterPro" id="IPR042099">
    <property type="entry name" value="ANL_N_sf"/>
</dbReference>
<dbReference type="PROSITE" id="PS50075">
    <property type="entry name" value="CARRIER"/>
    <property type="match status" value="1"/>
</dbReference>
<evidence type="ECO:0000256" key="1">
    <source>
        <dbReference type="ARBA" id="ARBA00001957"/>
    </source>
</evidence>
<dbReference type="InterPro" id="IPR001242">
    <property type="entry name" value="Condensation_dom"/>
</dbReference>
<dbReference type="SUPFAM" id="SSF52777">
    <property type="entry name" value="CoA-dependent acyltransferases"/>
    <property type="match status" value="4"/>
</dbReference>
<dbReference type="Gene3D" id="1.10.1200.10">
    <property type="entry name" value="ACP-like"/>
    <property type="match status" value="1"/>
</dbReference>
<dbReference type="PROSITE" id="PS00455">
    <property type="entry name" value="AMP_BINDING"/>
    <property type="match status" value="1"/>
</dbReference>
<dbReference type="SUPFAM" id="SSF47336">
    <property type="entry name" value="ACP-like"/>
    <property type="match status" value="1"/>
</dbReference>
<dbReference type="InterPro" id="IPR020845">
    <property type="entry name" value="AMP-binding_CS"/>
</dbReference>
<keyword evidence="4" id="KW-0597">Phosphoprotein</keyword>
<dbReference type="Gene3D" id="3.40.50.12780">
    <property type="entry name" value="N-terminal domain of ligase-like"/>
    <property type="match status" value="1"/>
</dbReference>
<dbReference type="Gene3D" id="3.30.559.10">
    <property type="entry name" value="Chloramphenicol acetyltransferase-like domain"/>
    <property type="match status" value="2"/>
</dbReference>
<gene>
    <name evidence="7" type="ORF">ACFSOY_08625</name>
</gene>
<dbReference type="RefSeq" id="WP_386045698.1">
    <property type="nucleotide sequence ID" value="NZ_JBHUIO010000005.1"/>
</dbReference>
<reference evidence="8" key="1">
    <citation type="journal article" date="2019" name="Int. J. Syst. Evol. Microbiol.">
        <title>The Global Catalogue of Microorganisms (GCM) 10K type strain sequencing project: providing services to taxonomists for standard genome sequencing and annotation.</title>
        <authorList>
            <consortium name="The Broad Institute Genomics Platform"/>
            <consortium name="The Broad Institute Genome Sequencing Center for Infectious Disease"/>
            <person name="Wu L."/>
            <person name="Ma J."/>
        </authorList>
    </citation>
    <scope>NUCLEOTIDE SEQUENCE [LARGE SCALE GENOMIC DNA]</scope>
    <source>
        <strain evidence="8">CGMCC 1.13574</strain>
    </source>
</reference>
<dbReference type="InterPro" id="IPR020806">
    <property type="entry name" value="PKS_PP-bd"/>
</dbReference>
<feature type="domain" description="Carrier" evidence="6">
    <location>
        <begin position="988"/>
        <end position="1063"/>
    </location>
</feature>
<dbReference type="NCBIfam" id="TIGR01733">
    <property type="entry name" value="AA-adenyl-dom"/>
    <property type="match status" value="1"/>
</dbReference>
<protein>
    <submittedName>
        <fullName evidence="7">Amino acid adenylation domain-containing protein</fullName>
    </submittedName>
</protein>
<organism evidence="7 8">
    <name type="scientific">Tumebacillus lipolyticus</name>
    <dbReference type="NCBI Taxonomy" id="1280370"/>
    <lineage>
        <taxon>Bacteria</taxon>
        <taxon>Bacillati</taxon>
        <taxon>Bacillota</taxon>
        <taxon>Bacilli</taxon>
        <taxon>Bacillales</taxon>
        <taxon>Alicyclobacillaceae</taxon>
        <taxon>Tumebacillus</taxon>
    </lineage>
</organism>
<comment type="similarity">
    <text evidence="2">Belongs to the ATP-dependent AMP-binding enzyme family.</text>
</comment>